<dbReference type="EMBL" id="JMQN01000063">
    <property type="protein sequence ID" value="KEA61730.1"/>
    <property type="molecule type" value="Genomic_DNA"/>
</dbReference>
<evidence type="ECO:0008006" key="3">
    <source>
        <dbReference type="Google" id="ProtNLM"/>
    </source>
</evidence>
<keyword evidence="2" id="KW-1185">Reference proteome</keyword>
<dbReference type="InterPro" id="IPR050767">
    <property type="entry name" value="Sel1_AlgK"/>
</dbReference>
<sequence>MRLVMKVIAPLLFWIAYTIFRSPILRGSRRRHTLAMKLFRIAADNGNRRALSVYGHLLHFRGEGVASRIQGAIYLQRSADKGDVKALYQMGRIHERGFEHHFGIEPEKALLAYRKAAERGHPLAIKRMIELYSEGGLGVAPDKAQAALWIERRADVKPGVQES</sequence>
<dbReference type="SMART" id="SM00671">
    <property type="entry name" value="SEL1"/>
    <property type="match status" value="3"/>
</dbReference>
<dbReference type="eggNOG" id="COG0790">
    <property type="taxonomic scope" value="Bacteria"/>
</dbReference>
<dbReference type="STRING" id="1232683.ADIMK_4187"/>
<gene>
    <name evidence="1" type="ORF">ADIMK_4187</name>
</gene>
<evidence type="ECO:0000313" key="2">
    <source>
        <dbReference type="Proteomes" id="UP000028252"/>
    </source>
</evidence>
<dbReference type="PANTHER" id="PTHR11102:SF160">
    <property type="entry name" value="ERAD-ASSOCIATED E3 UBIQUITIN-PROTEIN LIGASE COMPONENT HRD3"/>
    <property type="match status" value="1"/>
</dbReference>
<dbReference type="PANTHER" id="PTHR11102">
    <property type="entry name" value="SEL-1-LIKE PROTEIN"/>
    <property type="match status" value="1"/>
</dbReference>
<dbReference type="Pfam" id="PF08238">
    <property type="entry name" value="Sel1"/>
    <property type="match status" value="4"/>
</dbReference>
<dbReference type="SUPFAM" id="SSF81901">
    <property type="entry name" value="HCP-like"/>
    <property type="match status" value="1"/>
</dbReference>
<dbReference type="Gene3D" id="1.25.40.10">
    <property type="entry name" value="Tetratricopeptide repeat domain"/>
    <property type="match status" value="1"/>
</dbReference>
<dbReference type="PATRIC" id="fig|1232683.4.peg.4119"/>
<evidence type="ECO:0000313" key="1">
    <source>
        <dbReference type="EMBL" id="KEA61730.1"/>
    </source>
</evidence>
<dbReference type="InterPro" id="IPR011990">
    <property type="entry name" value="TPR-like_helical_dom_sf"/>
</dbReference>
<dbReference type="OrthoDB" id="7024154at2"/>
<dbReference type="AlphaFoldDB" id="A0A081FT75"/>
<dbReference type="Proteomes" id="UP000028252">
    <property type="component" value="Unassembled WGS sequence"/>
</dbReference>
<accession>A0A081FT75</accession>
<protein>
    <recommendedName>
        <fullName evidence="3">Sel1 repeat family protein</fullName>
    </recommendedName>
</protein>
<dbReference type="InterPro" id="IPR006597">
    <property type="entry name" value="Sel1-like"/>
</dbReference>
<organism evidence="1 2">
    <name type="scientific">Marinobacterium lacunae</name>
    <dbReference type="NCBI Taxonomy" id="1232683"/>
    <lineage>
        <taxon>Bacteria</taxon>
        <taxon>Pseudomonadati</taxon>
        <taxon>Pseudomonadota</taxon>
        <taxon>Gammaproteobacteria</taxon>
        <taxon>Oceanospirillales</taxon>
        <taxon>Oceanospirillaceae</taxon>
        <taxon>Marinobacterium</taxon>
    </lineage>
</organism>
<comment type="caution">
    <text evidence="1">The sequence shown here is derived from an EMBL/GenBank/DDBJ whole genome shotgun (WGS) entry which is preliminary data.</text>
</comment>
<reference evidence="1 2" key="1">
    <citation type="submission" date="2014-04" db="EMBL/GenBank/DDBJ databases">
        <title>Marinobacterium kochiensis sp. nov., isolated from sediment sample collected from Kochi backwaters in Kerala, India.</title>
        <authorList>
            <person name="Singh A."/>
            <person name="Pinnaka A.K."/>
        </authorList>
    </citation>
    <scope>NUCLEOTIDE SEQUENCE [LARGE SCALE GENOMIC DNA]</scope>
    <source>
        <strain evidence="1 2">AK27</strain>
    </source>
</reference>
<name>A0A081FT75_9GAMM</name>
<proteinExistence type="predicted"/>
<dbReference type="RefSeq" id="WP_036192447.1">
    <property type="nucleotide sequence ID" value="NZ_JMQN01000063.1"/>
</dbReference>